<evidence type="ECO:0000313" key="3">
    <source>
        <dbReference type="Proteomes" id="UP000235392"/>
    </source>
</evidence>
<evidence type="ECO:0000256" key="1">
    <source>
        <dbReference type="SAM" id="MobiDB-lite"/>
    </source>
</evidence>
<dbReference type="Proteomes" id="UP000235392">
    <property type="component" value="Unassembled WGS sequence"/>
</dbReference>
<organism evidence="2 3">
    <name type="scientific">Puccinia coronata f. sp. avenae</name>
    <dbReference type="NCBI Taxonomy" id="200324"/>
    <lineage>
        <taxon>Eukaryota</taxon>
        <taxon>Fungi</taxon>
        <taxon>Dikarya</taxon>
        <taxon>Basidiomycota</taxon>
        <taxon>Pucciniomycotina</taxon>
        <taxon>Pucciniomycetes</taxon>
        <taxon>Pucciniales</taxon>
        <taxon>Pucciniaceae</taxon>
        <taxon>Puccinia</taxon>
    </lineage>
</organism>
<feature type="compositionally biased region" description="Basic and acidic residues" evidence="1">
    <location>
        <begin position="43"/>
        <end position="57"/>
    </location>
</feature>
<name>A0A2N5V1R0_9BASI</name>
<sequence>MSKMQERPRKQLMQEPTLLLVTMLRKTLPVMDGIICGNDGEEPQSKSKHSTDPKERLPPPFLVLVDDDKPANPTRQSDSAASVDNTNQPSFSAVRGGPSGSQSRSRWPSILSSPAATFVRPTPANKPGASLEKQMIAYMDPAARQERIEANGITQFYADQLHDTSK</sequence>
<feature type="region of interest" description="Disordered" evidence="1">
    <location>
        <begin position="33"/>
        <end position="128"/>
    </location>
</feature>
<accession>A0A2N5V1R0</accession>
<proteinExistence type="predicted"/>
<gene>
    <name evidence="2" type="ORF">PCASD_06472</name>
</gene>
<feature type="compositionally biased region" description="Low complexity" evidence="1">
    <location>
        <begin position="100"/>
        <end position="109"/>
    </location>
</feature>
<comment type="caution">
    <text evidence="2">The sequence shown here is derived from an EMBL/GenBank/DDBJ whole genome shotgun (WGS) entry which is preliminary data.</text>
</comment>
<dbReference type="EMBL" id="PGCI01000062">
    <property type="protein sequence ID" value="PLW43940.1"/>
    <property type="molecule type" value="Genomic_DNA"/>
</dbReference>
<reference evidence="2 3" key="1">
    <citation type="submission" date="2017-11" db="EMBL/GenBank/DDBJ databases">
        <title>De novo assembly and phasing of dikaryotic genomes from two isolates of Puccinia coronata f. sp. avenae, the causal agent of oat crown rust.</title>
        <authorList>
            <person name="Miller M.E."/>
            <person name="Zhang Y."/>
            <person name="Omidvar V."/>
            <person name="Sperschneider J."/>
            <person name="Schwessinger B."/>
            <person name="Raley C."/>
            <person name="Palmer J.M."/>
            <person name="Garnica D."/>
            <person name="Upadhyaya N."/>
            <person name="Rathjen J."/>
            <person name="Taylor J.M."/>
            <person name="Park R.F."/>
            <person name="Dodds P.N."/>
            <person name="Hirsch C.D."/>
            <person name="Kianian S.F."/>
            <person name="Figueroa M."/>
        </authorList>
    </citation>
    <scope>NUCLEOTIDE SEQUENCE [LARGE SCALE GENOMIC DNA]</scope>
    <source>
        <strain evidence="2">12SD80</strain>
    </source>
</reference>
<evidence type="ECO:0000313" key="2">
    <source>
        <dbReference type="EMBL" id="PLW43940.1"/>
    </source>
</evidence>
<dbReference type="AlphaFoldDB" id="A0A2N5V1R0"/>
<protein>
    <submittedName>
        <fullName evidence="2">Uncharacterized protein</fullName>
    </submittedName>
</protein>
<feature type="compositionally biased region" description="Polar residues" evidence="1">
    <location>
        <begin position="73"/>
        <end position="91"/>
    </location>
</feature>